<evidence type="ECO:0000313" key="1">
    <source>
        <dbReference type="EMBL" id="MBB6480156.1"/>
    </source>
</evidence>
<dbReference type="EMBL" id="JACHGJ010000002">
    <property type="protein sequence ID" value="MBB6480156.1"/>
    <property type="molecule type" value="Genomic_DNA"/>
</dbReference>
<gene>
    <name evidence="1" type="ORF">HNR50_001814</name>
</gene>
<proteinExistence type="predicted"/>
<sequence length="309" mass="34658">MKTLKTAKGLYTYRNDGSPETFQPLEECQIETSAGHYTPAYMVEDHGRKKLSPVKFHKNGMIKTIALQRAQTVRTSVGNFEAELLTFYPDGSLHRLFPLNGKVSGYWSENDEYKLAETLTIPTYWGILAVKPINIEFYKTGLLKSLTLWPGERSTLETPSGEILIRKGVSFYKDGSLHSCEPAVPAEVRTSIGKIWAYDSDINGLDGSRNSLVFTESGEVEALTTTRNEVTLMDDWGFRSTFTPERKSSLCGENSYRIEPLRISFDENMVTFRKGTRTAGKVHLRSRFTVNPYIPGIPAETPDLCSEAG</sequence>
<evidence type="ECO:0000313" key="2">
    <source>
        <dbReference type="Proteomes" id="UP000587760"/>
    </source>
</evidence>
<accession>A0A841R8M5</accession>
<evidence type="ECO:0008006" key="3">
    <source>
        <dbReference type="Google" id="ProtNLM"/>
    </source>
</evidence>
<comment type="caution">
    <text evidence="1">The sequence shown here is derived from an EMBL/GenBank/DDBJ whole genome shotgun (WGS) entry which is preliminary data.</text>
</comment>
<organism evidence="1 2">
    <name type="scientific">Spirochaeta isovalerica</name>
    <dbReference type="NCBI Taxonomy" id="150"/>
    <lineage>
        <taxon>Bacteria</taxon>
        <taxon>Pseudomonadati</taxon>
        <taxon>Spirochaetota</taxon>
        <taxon>Spirochaetia</taxon>
        <taxon>Spirochaetales</taxon>
        <taxon>Spirochaetaceae</taxon>
        <taxon>Spirochaeta</taxon>
    </lineage>
</organism>
<keyword evidence="2" id="KW-1185">Reference proteome</keyword>
<dbReference type="AlphaFoldDB" id="A0A841R8M5"/>
<dbReference type="RefSeq" id="WP_184746026.1">
    <property type="nucleotide sequence ID" value="NZ_JACHGJ010000002.1"/>
</dbReference>
<protein>
    <recommendedName>
        <fullName evidence="3">MORN repeat protein</fullName>
    </recommendedName>
</protein>
<dbReference type="Proteomes" id="UP000587760">
    <property type="component" value="Unassembled WGS sequence"/>
</dbReference>
<name>A0A841R8M5_9SPIO</name>
<reference evidence="1 2" key="1">
    <citation type="submission" date="2020-08" db="EMBL/GenBank/DDBJ databases">
        <title>Genomic Encyclopedia of Type Strains, Phase IV (KMG-IV): sequencing the most valuable type-strain genomes for metagenomic binning, comparative biology and taxonomic classification.</title>
        <authorList>
            <person name="Goeker M."/>
        </authorList>
    </citation>
    <scope>NUCLEOTIDE SEQUENCE [LARGE SCALE GENOMIC DNA]</scope>
    <source>
        <strain evidence="1 2">DSM 2461</strain>
    </source>
</reference>